<dbReference type="PANTHER" id="PTHR32063">
    <property type="match status" value="1"/>
</dbReference>
<feature type="transmembrane region" description="Helical" evidence="1">
    <location>
        <begin position="886"/>
        <end position="908"/>
    </location>
</feature>
<dbReference type="EMBL" id="MOBM01000020">
    <property type="protein sequence ID" value="RON14968.1"/>
    <property type="molecule type" value="Genomic_DNA"/>
</dbReference>
<feature type="transmembrane region" description="Helical" evidence="1">
    <location>
        <begin position="391"/>
        <end position="415"/>
    </location>
</feature>
<dbReference type="AlphaFoldDB" id="A0A423HNZ6"/>
<dbReference type="Gene3D" id="3.30.70.1440">
    <property type="entry name" value="Multidrug efflux transporter AcrB pore domain"/>
    <property type="match status" value="1"/>
</dbReference>
<evidence type="ECO:0000313" key="3">
    <source>
        <dbReference type="Proteomes" id="UP000284002"/>
    </source>
</evidence>
<feature type="transmembrane region" description="Helical" evidence="1">
    <location>
        <begin position="914"/>
        <end position="935"/>
    </location>
</feature>
<dbReference type="RefSeq" id="WP_123358990.1">
    <property type="nucleotide sequence ID" value="NZ_MOBM01000020.1"/>
</dbReference>
<dbReference type="GO" id="GO:0042910">
    <property type="term" value="F:xenobiotic transmembrane transporter activity"/>
    <property type="evidence" value="ECO:0007669"/>
    <property type="project" value="TreeGrafter"/>
</dbReference>
<dbReference type="SUPFAM" id="SSF82693">
    <property type="entry name" value="Multidrug efflux transporter AcrB pore domain, PN1, PN2, PC1 and PC2 subdomains"/>
    <property type="match status" value="3"/>
</dbReference>
<gene>
    <name evidence="2" type="ORF">BK662_15875</name>
</gene>
<dbReference type="Gene3D" id="1.20.1640.10">
    <property type="entry name" value="Multidrug efflux transporter AcrB transmembrane domain"/>
    <property type="match status" value="2"/>
</dbReference>
<feature type="transmembrane region" description="Helical" evidence="1">
    <location>
        <begin position="467"/>
        <end position="489"/>
    </location>
</feature>
<sequence length="1049" mass="114419">MSEGRFNLSAIAVRERSITVFLIFLIAVAGTLAFFQLGRAEDPPFTVKQLTIITAWPGATAQEMQDQVAEPLEKRLQELKWYDRTETYTRPGLAFTMVSLLDSTPPSQVQEEFYQARKKLDDEATKLPAGVIGPLVNDEYSDVTFALFALKAKGEPQRLLVRDAESLRQQLLHVPGVKKVNIIGEQAERIFVSFSHDRLATLGVSPQDIFAALNSQNVLTPAGSIETNGPQVFLRVDGAFDKLEKIRDTPLAIQGRTLKLSDVATVERGYEDPATFLVRNNGEEALLLGVIMREGWNGLDLGKALDAETTKINEGMPLGMTLTKVTDQAVNIDSAVGEFMVKFFVALLVVMLVCFLSMGWRVGLVVAAAVPLTLAIVFVVMAATGKNFDRITLGSLILALGLLVDDAIIAIEMMVVKMEEGYDRIKASAYAWSHTAAPMLAGTLVTAIGFLPNGFAQSTAGEYTSNMFWIVGIALIASWVVAVAFTPYLGVKLLPNIKKVEGGHAAIYNTPHYNRFRGVLTRVIARKWLVAGTVITLFFVAVLGMSLVKKQFFPTSDRPEVMVEVQMPYGTSIEQTSATAAKVEAWLQKQEEAKIVTAYIGQGAPRFFLAMAPELPDPSFAKIVVLTDSQEARETLKFRFREAVAEGLAPEARVRASQIVFGPYSPFPVAYRVMGPDPSKLREIAGQVQDVLQSSPMMRTVNTDWGPLTPTLHFALDQDRLEAVGLTSNSVAQQLQFLLAGVPITAVREDIRSVQVVGRAAGDIRLDPAKIEGFTLVGAAGQRIPLSQVGEVDVRMEDPILRRRDRTPTITVRGDIAEGLQPPDVSSVVMKELQPIIEKLPSGYRIEQAGAIEESGKAGKAILPLLPIMIAMTLLIIIVQVRSISALIMVFLTSPLGLIGVVPTLLVFQQPFGINALVGLIALSGILMRNTLILIGQIHHNAQEGLDPFHAVVEATVQRARPVLLTALAAILAFIPLTHSVFWGTLAYTLIGGTFVGTIMTLVFLPAMYAIWFKIRPDNTGQTETANKQASLVDRTPPRPLDVHLTTKL</sequence>
<keyword evidence="1" id="KW-0472">Membrane</keyword>
<keyword evidence="1" id="KW-1133">Transmembrane helix</keyword>
<feature type="transmembrane region" description="Helical" evidence="1">
    <location>
        <begin position="364"/>
        <end position="385"/>
    </location>
</feature>
<evidence type="ECO:0000256" key="1">
    <source>
        <dbReference type="SAM" id="Phobius"/>
    </source>
</evidence>
<dbReference type="Gene3D" id="3.30.70.1430">
    <property type="entry name" value="Multidrug efflux transporter AcrB pore domain"/>
    <property type="match status" value="2"/>
</dbReference>
<feature type="transmembrane region" description="Helical" evidence="1">
    <location>
        <begin position="436"/>
        <end position="455"/>
    </location>
</feature>
<dbReference type="PRINTS" id="PR00702">
    <property type="entry name" value="ACRIFLAVINRP"/>
</dbReference>
<dbReference type="Pfam" id="PF00873">
    <property type="entry name" value="ACR_tran"/>
    <property type="match status" value="1"/>
</dbReference>
<evidence type="ECO:0000313" key="2">
    <source>
        <dbReference type="EMBL" id="RON14968.1"/>
    </source>
</evidence>
<feature type="transmembrane region" description="Helical" evidence="1">
    <location>
        <begin position="963"/>
        <end position="982"/>
    </location>
</feature>
<reference evidence="2 3" key="1">
    <citation type="submission" date="2016-10" db="EMBL/GenBank/DDBJ databases">
        <title>Comparative genome analysis of multiple Pseudomonas spp. focuses on biocontrol and plant growth promoting traits.</title>
        <authorList>
            <person name="Tao X.-Y."/>
            <person name="Taylor C.G."/>
        </authorList>
    </citation>
    <scope>NUCLEOTIDE SEQUENCE [LARGE SCALE GENOMIC DNA]</scope>
    <source>
        <strain evidence="2 3">36C6</strain>
    </source>
</reference>
<comment type="caution">
    <text evidence="2">The sequence shown here is derived from an EMBL/GenBank/DDBJ whole genome shotgun (WGS) entry which is preliminary data.</text>
</comment>
<dbReference type="SUPFAM" id="SSF82866">
    <property type="entry name" value="Multidrug efflux transporter AcrB transmembrane domain"/>
    <property type="match status" value="2"/>
</dbReference>
<dbReference type="GO" id="GO:0005886">
    <property type="term" value="C:plasma membrane"/>
    <property type="evidence" value="ECO:0007669"/>
    <property type="project" value="TreeGrafter"/>
</dbReference>
<feature type="transmembrane region" description="Helical" evidence="1">
    <location>
        <begin position="528"/>
        <end position="548"/>
    </location>
</feature>
<dbReference type="Gene3D" id="3.30.70.1320">
    <property type="entry name" value="Multidrug efflux transporter AcrB pore domain like"/>
    <property type="match status" value="1"/>
</dbReference>
<dbReference type="InterPro" id="IPR001036">
    <property type="entry name" value="Acrflvin-R"/>
</dbReference>
<feature type="transmembrane region" description="Helical" evidence="1">
    <location>
        <begin position="861"/>
        <end position="879"/>
    </location>
</feature>
<dbReference type="Gene3D" id="3.30.2090.10">
    <property type="entry name" value="Multidrug efflux transporter AcrB TolC docking domain, DN and DC subdomains"/>
    <property type="match status" value="2"/>
</dbReference>
<dbReference type="Proteomes" id="UP000284002">
    <property type="component" value="Unassembled WGS sequence"/>
</dbReference>
<accession>A0A423HNZ6</accession>
<proteinExistence type="predicted"/>
<organism evidence="2 3">
    <name type="scientific">Pseudomonas frederiksbergensis</name>
    <dbReference type="NCBI Taxonomy" id="104087"/>
    <lineage>
        <taxon>Bacteria</taxon>
        <taxon>Pseudomonadati</taxon>
        <taxon>Pseudomonadota</taxon>
        <taxon>Gammaproteobacteria</taxon>
        <taxon>Pseudomonadales</taxon>
        <taxon>Pseudomonadaceae</taxon>
        <taxon>Pseudomonas</taxon>
    </lineage>
</organism>
<keyword evidence="1" id="KW-0812">Transmembrane</keyword>
<feature type="transmembrane region" description="Helical" evidence="1">
    <location>
        <begin position="988"/>
        <end position="1012"/>
    </location>
</feature>
<feature type="transmembrane region" description="Helical" evidence="1">
    <location>
        <begin position="339"/>
        <end position="357"/>
    </location>
</feature>
<dbReference type="InterPro" id="IPR027463">
    <property type="entry name" value="AcrB_DN_DC_subdom"/>
</dbReference>
<dbReference type="SUPFAM" id="SSF82714">
    <property type="entry name" value="Multidrug efflux transporter AcrB TolC docking domain, DN and DC subdomains"/>
    <property type="match status" value="2"/>
</dbReference>
<dbReference type="PANTHER" id="PTHR32063:SF18">
    <property type="entry name" value="CATION EFFLUX SYSTEM PROTEIN"/>
    <property type="match status" value="1"/>
</dbReference>
<protein>
    <submittedName>
        <fullName evidence="2">MFS transporter</fullName>
    </submittedName>
</protein>
<name>A0A423HNZ6_9PSED</name>